<reference evidence="1 2" key="1">
    <citation type="journal article" date="2023" name="Science">
        <title>Complex scaffold remodeling in plant triterpene biosynthesis.</title>
        <authorList>
            <person name="De La Pena R."/>
            <person name="Hodgson H."/>
            <person name="Liu J.C."/>
            <person name="Stephenson M.J."/>
            <person name="Martin A.C."/>
            <person name="Owen C."/>
            <person name="Harkess A."/>
            <person name="Leebens-Mack J."/>
            <person name="Jimenez L.E."/>
            <person name="Osbourn A."/>
            <person name="Sattely E.S."/>
        </authorList>
    </citation>
    <scope>NUCLEOTIDE SEQUENCE [LARGE SCALE GENOMIC DNA]</scope>
    <source>
        <strain evidence="2">cv. JPN11</strain>
        <tissue evidence="1">Leaf</tissue>
    </source>
</reference>
<organism evidence="1 2">
    <name type="scientific">Melia azedarach</name>
    <name type="common">Chinaberry tree</name>
    <dbReference type="NCBI Taxonomy" id="155640"/>
    <lineage>
        <taxon>Eukaryota</taxon>
        <taxon>Viridiplantae</taxon>
        <taxon>Streptophyta</taxon>
        <taxon>Embryophyta</taxon>
        <taxon>Tracheophyta</taxon>
        <taxon>Spermatophyta</taxon>
        <taxon>Magnoliopsida</taxon>
        <taxon>eudicotyledons</taxon>
        <taxon>Gunneridae</taxon>
        <taxon>Pentapetalae</taxon>
        <taxon>rosids</taxon>
        <taxon>malvids</taxon>
        <taxon>Sapindales</taxon>
        <taxon>Meliaceae</taxon>
        <taxon>Melia</taxon>
    </lineage>
</organism>
<protein>
    <submittedName>
        <fullName evidence="1">Disease resistance protein</fullName>
    </submittedName>
</protein>
<dbReference type="Proteomes" id="UP001164539">
    <property type="component" value="Chromosome 5"/>
</dbReference>
<keyword evidence="2" id="KW-1185">Reference proteome</keyword>
<comment type="caution">
    <text evidence="1">The sequence shown here is derived from an EMBL/GenBank/DDBJ whole genome shotgun (WGS) entry which is preliminary data.</text>
</comment>
<sequence>MPAAEIIAIITGVVGCAAAILTPCVRLAFQECSTYLKIDEEHSSNLYEEEGILRKIIQTLASSGSEIADKFQLMNDAEETLAMINECRNVETCNCFGLCSSFADYRRSYKVGKYIDKIKKRVNRLRNELRYQGINIINVNFEEQRGEFGRIRGGMVGQQGSKNIQEILSNIVNSTTGGIIGVYGACGVGKTEAVALACDSIFQDNRRRSIPVTWIEVSNEDDLLKLQTKIAHKIDPKLAINDSVRDNAIVLKKALLAKKTVLIVLDNMRNAFSLEEIGFPAISNSNITIIITSRSLSLCKEMQCYWKIPLKSLSDEESYELLINEIGLKQGSPLAEEVQFNLKKIAKECGGLPLTIVAVAKYLRRYYCYEQLKHSSYSCAKECLLFCTMYTRNQAFAAMELMMYWMGEGLLREVEGIDEKLGEAKEILEELKDASLLESIAYENGDEIVRMHPLVWDMSVKFEKENPRFFTKIGCKIEKFPYEDWSESVERVSLRKNNLKELPTAHIFSTFPNLKILDLSDTQVHLQPDSLSCLKHLTVLLLRNCCNLACLPSLSELVALMILDISGCCIAELPSLSHLVALMVLNVSGCPIAEFPSLSELVELMVLDISNCPISELPHGMDHLTKLVRLNLSRTQVRSFPSDRVAKYSTNLQQLSTIGCNISWTLGQDGGAARIEDVQKLGGLGVLEITLASLQFYYTYISSPNWRQLSSFKFCVGKLYEGKLRNNSVAFKEEFPDNPLWLPNNTSELLLMDCRNVTQLTIPHLLNLKFLKLSYCQSLKHLFTYSVFCNLGNLEEIVIAHCQNLVKLVEQDSARNSSSIFWRRLRKLTLFDLPELKVMYNGEMVSQSMQEIGIWDCPKLQVFPIYLWFDNGQNLTSPPGLKEIRGDDTWLVNLKQNSNSFVPFLENTLIQEPPPEELTSRDPGMLADPSNTTDDS</sequence>
<evidence type="ECO:0000313" key="1">
    <source>
        <dbReference type="EMBL" id="KAJ4718738.1"/>
    </source>
</evidence>
<accession>A0ACC1Y5L1</accession>
<dbReference type="EMBL" id="CM051398">
    <property type="protein sequence ID" value="KAJ4718738.1"/>
    <property type="molecule type" value="Genomic_DNA"/>
</dbReference>
<proteinExistence type="predicted"/>
<gene>
    <name evidence="1" type="ORF">OWV82_010382</name>
</gene>
<name>A0ACC1Y5L1_MELAZ</name>
<evidence type="ECO:0000313" key="2">
    <source>
        <dbReference type="Proteomes" id="UP001164539"/>
    </source>
</evidence>